<dbReference type="Gene3D" id="2.60.40.10">
    <property type="entry name" value="Immunoglobulins"/>
    <property type="match status" value="1"/>
</dbReference>
<dbReference type="InterPro" id="IPR051518">
    <property type="entry name" value="Sucrose_Phosphatase"/>
</dbReference>
<dbReference type="SFLD" id="SFLDS00003">
    <property type="entry name" value="Haloacid_Dehalogenase"/>
    <property type="match status" value="1"/>
</dbReference>
<name>A0A1R2BBN4_9CILI</name>
<dbReference type="SFLD" id="SFLDG01141">
    <property type="entry name" value="C2.B.1:_Sucrose_Phosphatase_Li"/>
    <property type="match status" value="1"/>
</dbReference>
<dbReference type="EMBL" id="MPUH01000769">
    <property type="protein sequence ID" value="OMJ74172.1"/>
    <property type="molecule type" value="Genomic_DNA"/>
</dbReference>
<sequence>MVTVYYFTNWSPCFIHTSYEGQWKSLKMSPHPSRRSWQQINLAYLGEFVFTNGDGLWDNPQPGKNYQNPGVPLFAVYRGKEIPIIQSESILLISDLDNTLIGSHPDTHAAQRRFNEYWISKHYFTGSKLVYSTGRSLEEYQELFDQGYKMLEPDMIVTAVGSDAYTKDYKTGQYLNHIDFHHLYDGENWDSEIMAKLMIEHFPWMVIPTKKYIYPFKIWVTARLPDVLEHKNRLKHFLKNTSGEIREGKVIHARAIISGIADWRYIDITPRIGGKRMGVRYAQKYFKFAPDHTIVAGDSGNDIEMFRDPEHHGILVGNAEGEMCEWFDKKPRVNKFKSEFFWGDGVIDGIEKIFGNQISKV</sequence>
<reference evidence="3 4" key="1">
    <citation type="submission" date="2016-11" db="EMBL/GenBank/DDBJ databases">
        <title>The macronuclear genome of Stentor coeruleus: a giant cell with tiny introns.</title>
        <authorList>
            <person name="Slabodnick M."/>
            <person name="Ruby J.G."/>
            <person name="Reiff S.B."/>
            <person name="Swart E.C."/>
            <person name="Gosai S."/>
            <person name="Prabakaran S."/>
            <person name="Witkowska E."/>
            <person name="Larue G.E."/>
            <person name="Fisher S."/>
            <person name="Freeman R.M."/>
            <person name="Gunawardena J."/>
            <person name="Chu W."/>
            <person name="Stover N.A."/>
            <person name="Gregory B.D."/>
            <person name="Nowacki M."/>
            <person name="Derisi J."/>
            <person name="Roy S.W."/>
            <person name="Marshall W.F."/>
            <person name="Sood P."/>
        </authorList>
    </citation>
    <scope>NUCLEOTIDE SEQUENCE [LARGE SCALE GENOMIC DNA]</scope>
    <source>
        <strain evidence="3">WM001</strain>
    </source>
</reference>
<keyword evidence="1" id="KW-0378">Hydrolase</keyword>
<organism evidence="3 4">
    <name type="scientific">Stentor coeruleus</name>
    <dbReference type="NCBI Taxonomy" id="5963"/>
    <lineage>
        <taxon>Eukaryota</taxon>
        <taxon>Sar</taxon>
        <taxon>Alveolata</taxon>
        <taxon>Ciliophora</taxon>
        <taxon>Postciliodesmatophora</taxon>
        <taxon>Heterotrichea</taxon>
        <taxon>Heterotrichida</taxon>
        <taxon>Stentoridae</taxon>
        <taxon>Stentor</taxon>
    </lineage>
</organism>
<dbReference type="Gene3D" id="3.40.50.1000">
    <property type="entry name" value="HAD superfamily/HAD-like"/>
    <property type="match status" value="1"/>
</dbReference>
<evidence type="ECO:0000313" key="3">
    <source>
        <dbReference type="EMBL" id="OMJ74172.1"/>
    </source>
</evidence>
<dbReference type="SFLD" id="SFLDG01140">
    <property type="entry name" value="C2.B:_Phosphomannomutase_and_P"/>
    <property type="match status" value="1"/>
</dbReference>
<accession>A0A1R2BBN4</accession>
<evidence type="ECO:0000256" key="1">
    <source>
        <dbReference type="ARBA" id="ARBA00022801"/>
    </source>
</evidence>
<dbReference type="PANTHER" id="PTHR46521:SF4">
    <property type="entry name" value="SUCROSE-PHOSPHATASE 2-RELATED"/>
    <property type="match status" value="1"/>
</dbReference>
<dbReference type="InterPro" id="IPR013783">
    <property type="entry name" value="Ig-like_fold"/>
</dbReference>
<dbReference type="Proteomes" id="UP000187209">
    <property type="component" value="Unassembled WGS sequence"/>
</dbReference>
<evidence type="ECO:0000259" key="2">
    <source>
        <dbReference type="Pfam" id="PF05116"/>
    </source>
</evidence>
<dbReference type="PANTHER" id="PTHR46521">
    <property type="entry name" value="SUCROSE-PHOSPHATASE 2-RELATED"/>
    <property type="match status" value="1"/>
</dbReference>
<evidence type="ECO:0000313" key="4">
    <source>
        <dbReference type="Proteomes" id="UP000187209"/>
    </source>
</evidence>
<dbReference type="SUPFAM" id="SSF56784">
    <property type="entry name" value="HAD-like"/>
    <property type="match status" value="1"/>
</dbReference>
<dbReference type="Pfam" id="PF05116">
    <property type="entry name" value="S6PP"/>
    <property type="match status" value="1"/>
</dbReference>
<dbReference type="Gene3D" id="3.90.1070.10">
    <property type="match status" value="1"/>
</dbReference>
<dbReference type="GO" id="GO:0016787">
    <property type="term" value="F:hydrolase activity"/>
    <property type="evidence" value="ECO:0007669"/>
    <property type="project" value="UniProtKB-KW"/>
</dbReference>
<gene>
    <name evidence="3" type="ORF">SteCoe_26955</name>
</gene>
<dbReference type="InterPro" id="IPR023214">
    <property type="entry name" value="HAD_sf"/>
</dbReference>
<dbReference type="NCBIfam" id="TIGR01484">
    <property type="entry name" value="HAD-SF-IIB"/>
    <property type="match status" value="1"/>
</dbReference>
<dbReference type="InterPro" id="IPR006379">
    <property type="entry name" value="HAD-SF_hydro_IIB"/>
</dbReference>
<dbReference type="InterPro" id="IPR006380">
    <property type="entry name" value="SPP-like_dom"/>
</dbReference>
<dbReference type="OrthoDB" id="531008at2759"/>
<dbReference type="InterPro" id="IPR036412">
    <property type="entry name" value="HAD-like_sf"/>
</dbReference>
<keyword evidence="4" id="KW-1185">Reference proteome</keyword>
<feature type="domain" description="Sucrose phosphatase-like" evidence="2">
    <location>
        <begin position="90"/>
        <end position="351"/>
    </location>
</feature>
<proteinExistence type="predicted"/>
<protein>
    <recommendedName>
        <fullName evidence="2">Sucrose phosphatase-like domain-containing protein</fullName>
    </recommendedName>
</protein>
<comment type="caution">
    <text evidence="3">The sequence shown here is derived from an EMBL/GenBank/DDBJ whole genome shotgun (WGS) entry which is preliminary data.</text>
</comment>
<dbReference type="AlphaFoldDB" id="A0A1R2BBN4"/>